<comment type="caution">
    <text evidence="1">The sequence shown here is derived from an EMBL/GenBank/DDBJ whole genome shotgun (WGS) entry which is preliminary data.</text>
</comment>
<proteinExistence type="predicted"/>
<dbReference type="AlphaFoldDB" id="A0AAD3D672"/>
<organism evidence="1 2">
    <name type="scientific">Chaetoceros tenuissimus</name>
    <dbReference type="NCBI Taxonomy" id="426638"/>
    <lineage>
        <taxon>Eukaryota</taxon>
        <taxon>Sar</taxon>
        <taxon>Stramenopiles</taxon>
        <taxon>Ochrophyta</taxon>
        <taxon>Bacillariophyta</taxon>
        <taxon>Coscinodiscophyceae</taxon>
        <taxon>Chaetocerotophycidae</taxon>
        <taxon>Chaetocerotales</taxon>
        <taxon>Chaetocerotaceae</taxon>
        <taxon>Chaetoceros</taxon>
    </lineage>
</organism>
<dbReference type="Proteomes" id="UP001054902">
    <property type="component" value="Unassembled WGS sequence"/>
</dbReference>
<evidence type="ECO:0000313" key="2">
    <source>
        <dbReference type="Proteomes" id="UP001054902"/>
    </source>
</evidence>
<sequence length="199" mass="24013">MAHEDYNSDDSYDPLLDGPPVFENVLLRTPERERRQRIQDREKTVERMQKFIRENDLNGRLFHADFEQMRDSMRPHVRDNALAQNVFYDFLLDKLSEFLHEKGCGMDGNRSMYFAYKTSDLFDMDDWNETQEPKVTLYLERWMISKWDSEHRFHYHGNSYSFVDIFEDVTQVPKHILDFMRWIAEWAEGNLRFAPTPAL</sequence>
<name>A0AAD3D672_9STRA</name>
<keyword evidence="2" id="KW-1185">Reference proteome</keyword>
<accession>A0AAD3D672</accession>
<evidence type="ECO:0000313" key="1">
    <source>
        <dbReference type="EMBL" id="GFH57250.1"/>
    </source>
</evidence>
<dbReference type="EMBL" id="BLLK01000057">
    <property type="protein sequence ID" value="GFH57250.1"/>
    <property type="molecule type" value="Genomic_DNA"/>
</dbReference>
<gene>
    <name evidence="1" type="ORF">CTEN210_13726</name>
</gene>
<protein>
    <submittedName>
        <fullName evidence="1">Uncharacterized protein</fullName>
    </submittedName>
</protein>
<reference evidence="1 2" key="1">
    <citation type="journal article" date="2021" name="Sci. Rep.">
        <title>The genome of the diatom Chaetoceros tenuissimus carries an ancient integrated fragment of an extant virus.</title>
        <authorList>
            <person name="Hongo Y."/>
            <person name="Kimura K."/>
            <person name="Takaki Y."/>
            <person name="Yoshida Y."/>
            <person name="Baba S."/>
            <person name="Kobayashi G."/>
            <person name="Nagasaki K."/>
            <person name="Hano T."/>
            <person name="Tomaru Y."/>
        </authorList>
    </citation>
    <scope>NUCLEOTIDE SEQUENCE [LARGE SCALE GENOMIC DNA]</scope>
    <source>
        <strain evidence="1 2">NIES-3715</strain>
    </source>
</reference>